<name>A0ABQ4Y3R0_9ASTR</name>
<feature type="region of interest" description="Disordered" evidence="1">
    <location>
        <begin position="139"/>
        <end position="201"/>
    </location>
</feature>
<organism evidence="2 3">
    <name type="scientific">Tanacetum coccineum</name>
    <dbReference type="NCBI Taxonomy" id="301880"/>
    <lineage>
        <taxon>Eukaryota</taxon>
        <taxon>Viridiplantae</taxon>
        <taxon>Streptophyta</taxon>
        <taxon>Embryophyta</taxon>
        <taxon>Tracheophyta</taxon>
        <taxon>Spermatophyta</taxon>
        <taxon>Magnoliopsida</taxon>
        <taxon>eudicotyledons</taxon>
        <taxon>Gunneridae</taxon>
        <taxon>Pentapetalae</taxon>
        <taxon>asterids</taxon>
        <taxon>campanulids</taxon>
        <taxon>Asterales</taxon>
        <taxon>Asteraceae</taxon>
        <taxon>Asteroideae</taxon>
        <taxon>Anthemideae</taxon>
        <taxon>Anthemidinae</taxon>
        <taxon>Tanacetum</taxon>
    </lineage>
</organism>
<evidence type="ECO:0000313" key="3">
    <source>
        <dbReference type="Proteomes" id="UP001151760"/>
    </source>
</evidence>
<comment type="caution">
    <text evidence="2">The sequence shown here is derived from an EMBL/GenBank/DDBJ whole genome shotgun (WGS) entry which is preliminary data.</text>
</comment>
<evidence type="ECO:0000256" key="1">
    <source>
        <dbReference type="SAM" id="MobiDB-lite"/>
    </source>
</evidence>
<accession>A0ABQ4Y3R0</accession>
<feature type="compositionally biased region" description="Acidic residues" evidence="1">
    <location>
        <begin position="143"/>
        <end position="185"/>
    </location>
</feature>
<protein>
    <submittedName>
        <fullName evidence="2">Uncharacterized protein</fullName>
    </submittedName>
</protein>
<reference evidence="2" key="2">
    <citation type="submission" date="2022-01" db="EMBL/GenBank/DDBJ databases">
        <authorList>
            <person name="Yamashiro T."/>
            <person name="Shiraishi A."/>
            <person name="Satake H."/>
            <person name="Nakayama K."/>
        </authorList>
    </citation>
    <scope>NUCLEOTIDE SEQUENCE</scope>
</reference>
<proteinExistence type="predicted"/>
<evidence type="ECO:0000313" key="2">
    <source>
        <dbReference type="EMBL" id="GJS71598.1"/>
    </source>
</evidence>
<sequence>MLQDTIKSKLEANVELTKGLQGESVTGKYFAIRMVEMINQKKKFYAEKKAKKQKTSEEVPVIAESASEPVVKDEEIEKPLKKRGKIKKQKARKGIHIDKTAQDCKTPYLRLGLEEVKVTANLWSHLLIFGFSFDHLHTKSSDREDDDEVSLNDDANDDAQDNDNQDDENQDDDDDEQTDSDNDGDDFVHPNDEEVQGTNTEEEDIIEEATHEDDEVNELYGDVNVNLEGRDTVMMDAPLPNVQATQETEDTYVILTASINPDGQQHSSSMSSNFVSNMLNPRPDTGIDSIFYTKANSLVDVPVTTIAEPPLVFATNLPPPPTPLITHMQQTLVPTPTTVSSSSLQHLPNFGSLFGFDHRLKTLETDFSEFKQTNQFAEVVSSIPGIVEAYLANKMHETIKTAVQLQSERLIDEAQAENPDFLNKLDDNINKIIKDQVKEQVKAQVSKILLKIEKLVND</sequence>
<keyword evidence="3" id="KW-1185">Reference proteome</keyword>
<gene>
    <name evidence="2" type="ORF">Tco_0704439</name>
</gene>
<dbReference type="Proteomes" id="UP001151760">
    <property type="component" value="Unassembled WGS sequence"/>
</dbReference>
<reference evidence="2" key="1">
    <citation type="journal article" date="2022" name="Int. J. Mol. Sci.">
        <title>Draft Genome of Tanacetum Coccineum: Genomic Comparison of Closely Related Tanacetum-Family Plants.</title>
        <authorList>
            <person name="Yamashiro T."/>
            <person name="Shiraishi A."/>
            <person name="Nakayama K."/>
            <person name="Satake H."/>
        </authorList>
    </citation>
    <scope>NUCLEOTIDE SEQUENCE</scope>
</reference>
<dbReference type="EMBL" id="BQNB010010018">
    <property type="protein sequence ID" value="GJS71598.1"/>
    <property type="molecule type" value="Genomic_DNA"/>
</dbReference>